<dbReference type="AlphaFoldDB" id="A0A0C9WH13"/>
<proteinExistence type="predicted"/>
<sequence length="61" mass="6665">MLAMCLKQVIVGLWEKLPVPLCMIQSSTAMLRNSQPLSMPLLPSSPACPIDLDDLQAINNN</sequence>
<dbReference type="HOGENOM" id="CLU_2922985_0_0_1"/>
<reference evidence="1 2" key="1">
    <citation type="submission" date="2014-04" db="EMBL/GenBank/DDBJ databases">
        <authorList>
            <consortium name="DOE Joint Genome Institute"/>
            <person name="Kuo A."/>
            <person name="Kohler A."/>
            <person name="Nagy L.G."/>
            <person name="Floudas D."/>
            <person name="Copeland A."/>
            <person name="Barry K.W."/>
            <person name="Cichocki N."/>
            <person name="Veneault-Fourrey C."/>
            <person name="LaButti K."/>
            <person name="Lindquist E.A."/>
            <person name="Lipzen A."/>
            <person name="Lundell T."/>
            <person name="Morin E."/>
            <person name="Murat C."/>
            <person name="Sun H."/>
            <person name="Tunlid A."/>
            <person name="Henrissat B."/>
            <person name="Grigoriev I.V."/>
            <person name="Hibbett D.S."/>
            <person name="Martin F."/>
            <person name="Nordberg H.P."/>
            <person name="Cantor M.N."/>
            <person name="Hua S.X."/>
        </authorList>
    </citation>
    <scope>NUCLEOTIDE SEQUENCE [LARGE SCALE GENOMIC DNA]</scope>
    <source>
        <strain evidence="1 2">LaAM-08-1</strain>
    </source>
</reference>
<accession>A0A0C9WH13</accession>
<evidence type="ECO:0000313" key="2">
    <source>
        <dbReference type="Proteomes" id="UP000054477"/>
    </source>
</evidence>
<organism evidence="1 2">
    <name type="scientific">Laccaria amethystina LaAM-08-1</name>
    <dbReference type="NCBI Taxonomy" id="1095629"/>
    <lineage>
        <taxon>Eukaryota</taxon>
        <taxon>Fungi</taxon>
        <taxon>Dikarya</taxon>
        <taxon>Basidiomycota</taxon>
        <taxon>Agaricomycotina</taxon>
        <taxon>Agaricomycetes</taxon>
        <taxon>Agaricomycetidae</taxon>
        <taxon>Agaricales</taxon>
        <taxon>Agaricineae</taxon>
        <taxon>Hydnangiaceae</taxon>
        <taxon>Laccaria</taxon>
    </lineage>
</organism>
<protein>
    <submittedName>
        <fullName evidence="1">Uncharacterized protein</fullName>
    </submittedName>
</protein>
<gene>
    <name evidence="1" type="ORF">K443DRAFT_15279</name>
</gene>
<name>A0A0C9WH13_9AGAR</name>
<keyword evidence="2" id="KW-1185">Reference proteome</keyword>
<reference evidence="2" key="2">
    <citation type="submission" date="2015-01" db="EMBL/GenBank/DDBJ databases">
        <title>Evolutionary Origins and Diversification of the Mycorrhizal Mutualists.</title>
        <authorList>
            <consortium name="DOE Joint Genome Institute"/>
            <consortium name="Mycorrhizal Genomics Consortium"/>
            <person name="Kohler A."/>
            <person name="Kuo A."/>
            <person name="Nagy L.G."/>
            <person name="Floudas D."/>
            <person name="Copeland A."/>
            <person name="Barry K.W."/>
            <person name="Cichocki N."/>
            <person name="Veneault-Fourrey C."/>
            <person name="LaButti K."/>
            <person name="Lindquist E.A."/>
            <person name="Lipzen A."/>
            <person name="Lundell T."/>
            <person name="Morin E."/>
            <person name="Murat C."/>
            <person name="Riley R."/>
            <person name="Ohm R."/>
            <person name="Sun H."/>
            <person name="Tunlid A."/>
            <person name="Henrissat B."/>
            <person name="Grigoriev I.V."/>
            <person name="Hibbett D.S."/>
            <person name="Martin F."/>
        </authorList>
    </citation>
    <scope>NUCLEOTIDE SEQUENCE [LARGE SCALE GENOMIC DNA]</scope>
    <source>
        <strain evidence="2">LaAM-08-1</strain>
    </source>
</reference>
<dbReference type="EMBL" id="KN839199">
    <property type="protein sequence ID" value="KIJ90394.1"/>
    <property type="molecule type" value="Genomic_DNA"/>
</dbReference>
<evidence type="ECO:0000313" key="1">
    <source>
        <dbReference type="EMBL" id="KIJ90394.1"/>
    </source>
</evidence>
<dbReference type="Proteomes" id="UP000054477">
    <property type="component" value="Unassembled WGS sequence"/>
</dbReference>